<dbReference type="Proteomes" id="UP000235786">
    <property type="component" value="Unassembled WGS sequence"/>
</dbReference>
<organism evidence="2 3">
    <name type="scientific">Hyaloscypha variabilis (strain UAMH 11265 / GT02V1 / F)</name>
    <name type="common">Meliniomyces variabilis</name>
    <dbReference type="NCBI Taxonomy" id="1149755"/>
    <lineage>
        <taxon>Eukaryota</taxon>
        <taxon>Fungi</taxon>
        <taxon>Dikarya</taxon>
        <taxon>Ascomycota</taxon>
        <taxon>Pezizomycotina</taxon>
        <taxon>Leotiomycetes</taxon>
        <taxon>Helotiales</taxon>
        <taxon>Hyaloscyphaceae</taxon>
        <taxon>Hyaloscypha</taxon>
        <taxon>Hyaloscypha variabilis</taxon>
    </lineage>
</organism>
<dbReference type="EMBL" id="KZ613941">
    <property type="protein sequence ID" value="PMD44482.1"/>
    <property type="molecule type" value="Genomic_DNA"/>
</dbReference>
<name>A0A2J6S159_HYAVF</name>
<keyword evidence="1" id="KW-0732">Signal</keyword>
<dbReference type="OrthoDB" id="10346126at2759"/>
<feature type="chain" id="PRO_5014364985" evidence="1">
    <location>
        <begin position="24"/>
        <end position="92"/>
    </location>
</feature>
<evidence type="ECO:0000256" key="1">
    <source>
        <dbReference type="SAM" id="SignalP"/>
    </source>
</evidence>
<reference evidence="2 3" key="1">
    <citation type="submission" date="2016-04" db="EMBL/GenBank/DDBJ databases">
        <title>A degradative enzymes factory behind the ericoid mycorrhizal symbiosis.</title>
        <authorList>
            <consortium name="DOE Joint Genome Institute"/>
            <person name="Martino E."/>
            <person name="Morin E."/>
            <person name="Grelet G."/>
            <person name="Kuo A."/>
            <person name="Kohler A."/>
            <person name="Daghino S."/>
            <person name="Barry K."/>
            <person name="Choi C."/>
            <person name="Cichocki N."/>
            <person name="Clum A."/>
            <person name="Copeland A."/>
            <person name="Hainaut M."/>
            <person name="Haridas S."/>
            <person name="Labutti K."/>
            <person name="Lindquist E."/>
            <person name="Lipzen A."/>
            <person name="Khouja H.-R."/>
            <person name="Murat C."/>
            <person name="Ohm R."/>
            <person name="Olson A."/>
            <person name="Spatafora J."/>
            <person name="Veneault-Fourrey C."/>
            <person name="Henrissat B."/>
            <person name="Grigoriev I."/>
            <person name="Martin F."/>
            <person name="Perotto S."/>
        </authorList>
    </citation>
    <scope>NUCLEOTIDE SEQUENCE [LARGE SCALE GENOMIC DNA]</scope>
    <source>
        <strain evidence="2 3">F</strain>
    </source>
</reference>
<accession>A0A2J6S159</accession>
<keyword evidence="3" id="KW-1185">Reference proteome</keyword>
<protein>
    <submittedName>
        <fullName evidence="2">Uncharacterized protein</fullName>
    </submittedName>
</protein>
<gene>
    <name evidence="2" type="ORF">L207DRAFT_509225</name>
</gene>
<dbReference type="AlphaFoldDB" id="A0A2J6S159"/>
<sequence>MKFSSALLVVLSAAMATLQGAAAAPVEDTDPGYHLGHCSIHGGHSICNILINDWSDYNDDNDFHRHCDPAAQCTAKGNNCTWKEGNAKANCT</sequence>
<proteinExistence type="predicted"/>
<evidence type="ECO:0000313" key="2">
    <source>
        <dbReference type="EMBL" id="PMD44482.1"/>
    </source>
</evidence>
<evidence type="ECO:0000313" key="3">
    <source>
        <dbReference type="Proteomes" id="UP000235786"/>
    </source>
</evidence>
<feature type="signal peptide" evidence="1">
    <location>
        <begin position="1"/>
        <end position="23"/>
    </location>
</feature>